<proteinExistence type="predicted"/>
<dbReference type="EMBL" id="PFCN01000012">
    <property type="protein sequence ID" value="PIR70561.1"/>
    <property type="molecule type" value="Genomic_DNA"/>
</dbReference>
<evidence type="ECO:0000313" key="2">
    <source>
        <dbReference type="EMBL" id="PIR70561.1"/>
    </source>
</evidence>
<protein>
    <submittedName>
        <fullName evidence="2">Uncharacterized protein</fullName>
    </submittedName>
</protein>
<name>A0A2H0TGA0_9BACT</name>
<keyword evidence="1" id="KW-0812">Transmembrane</keyword>
<organism evidence="2 3">
    <name type="scientific">Candidatus Niyogibacteria bacterium CG10_big_fil_rev_8_21_14_0_10_42_19</name>
    <dbReference type="NCBI Taxonomy" id="1974725"/>
    <lineage>
        <taxon>Bacteria</taxon>
        <taxon>Candidatus Niyogiibacteriota</taxon>
    </lineage>
</organism>
<feature type="transmembrane region" description="Helical" evidence="1">
    <location>
        <begin position="83"/>
        <end position="109"/>
    </location>
</feature>
<dbReference type="Proteomes" id="UP000229383">
    <property type="component" value="Unassembled WGS sequence"/>
</dbReference>
<evidence type="ECO:0000256" key="1">
    <source>
        <dbReference type="SAM" id="Phobius"/>
    </source>
</evidence>
<comment type="caution">
    <text evidence="2">The sequence shown here is derived from an EMBL/GenBank/DDBJ whole genome shotgun (WGS) entry which is preliminary data.</text>
</comment>
<feature type="transmembrane region" description="Helical" evidence="1">
    <location>
        <begin position="42"/>
        <end position="63"/>
    </location>
</feature>
<feature type="transmembrane region" description="Helical" evidence="1">
    <location>
        <begin position="121"/>
        <end position="143"/>
    </location>
</feature>
<gene>
    <name evidence="2" type="ORF">COU46_00910</name>
</gene>
<evidence type="ECO:0000313" key="3">
    <source>
        <dbReference type="Proteomes" id="UP000229383"/>
    </source>
</evidence>
<accession>A0A2H0TGA0</accession>
<dbReference type="AlphaFoldDB" id="A0A2H0TGA0"/>
<sequence>MKENINFPPQIKTGPLQQIRLTRPPAKEKTKISFFHNNKKGLLWNINYFVILSSVVSPIGIYAQSELNRFTESRTFGEIVLKLAEALTIVALPFLVVFLIIAGFLFVTAQGNEQQLAKAKNTLFWTVIGAALIIGSWAIAIAVGRFGAGLGG</sequence>
<reference evidence="3" key="1">
    <citation type="submission" date="2017-09" db="EMBL/GenBank/DDBJ databases">
        <title>Depth-based differentiation of microbial function through sediment-hosted aquifers and enrichment of novel symbionts in the deep terrestrial subsurface.</title>
        <authorList>
            <person name="Probst A.J."/>
            <person name="Ladd B."/>
            <person name="Jarett J.K."/>
            <person name="Geller-Mcgrath D.E."/>
            <person name="Sieber C.M.K."/>
            <person name="Emerson J.B."/>
            <person name="Anantharaman K."/>
            <person name="Thomas B.C."/>
            <person name="Malmstrom R."/>
            <person name="Stieglmeier M."/>
            <person name="Klingl A."/>
            <person name="Woyke T."/>
            <person name="Ryan C.M."/>
            <person name="Banfield J.F."/>
        </authorList>
    </citation>
    <scope>NUCLEOTIDE SEQUENCE [LARGE SCALE GENOMIC DNA]</scope>
</reference>
<keyword evidence="1" id="KW-1133">Transmembrane helix</keyword>
<dbReference type="InterPro" id="IPR043993">
    <property type="entry name" value="T4SS_pilin"/>
</dbReference>
<keyword evidence="1" id="KW-0472">Membrane</keyword>
<dbReference type="Pfam" id="PF18895">
    <property type="entry name" value="T4SS_pilin"/>
    <property type="match status" value="1"/>
</dbReference>